<evidence type="ECO:0000313" key="2">
    <source>
        <dbReference type="EMBL" id="PZG12742.1"/>
    </source>
</evidence>
<gene>
    <name evidence="2" type="ORF">C1J01_31890</name>
</gene>
<feature type="transmembrane region" description="Helical" evidence="1">
    <location>
        <begin position="38"/>
        <end position="63"/>
    </location>
</feature>
<dbReference type="EMBL" id="POUD01000177">
    <property type="protein sequence ID" value="PZG12742.1"/>
    <property type="molecule type" value="Genomic_DNA"/>
</dbReference>
<keyword evidence="3" id="KW-1185">Reference proteome</keyword>
<keyword evidence="1" id="KW-0812">Transmembrane</keyword>
<accession>A0A2W2DLC6</accession>
<sequence length="69" mass="6744">MTVVVVPLGVGCFEGTVVVVLAGGRVRRSDGGRQSGAGWLGSGAFAGVSAAGGAGLDGFIAVVRRRELG</sequence>
<reference evidence="2 3" key="1">
    <citation type="submission" date="2018-01" db="EMBL/GenBank/DDBJ databases">
        <title>Draft genome sequence of Nonomuraea sp. KC333.</title>
        <authorList>
            <person name="Sahin N."/>
            <person name="Saygin H."/>
            <person name="Ay H."/>
        </authorList>
    </citation>
    <scope>NUCLEOTIDE SEQUENCE [LARGE SCALE GENOMIC DNA]</scope>
    <source>
        <strain evidence="2 3">KC333</strain>
    </source>
</reference>
<evidence type="ECO:0000256" key="1">
    <source>
        <dbReference type="SAM" id="Phobius"/>
    </source>
</evidence>
<dbReference type="Proteomes" id="UP000249304">
    <property type="component" value="Unassembled WGS sequence"/>
</dbReference>
<dbReference type="AlphaFoldDB" id="A0A2W2DLC6"/>
<name>A0A2W2DLC6_9ACTN</name>
<evidence type="ECO:0000313" key="3">
    <source>
        <dbReference type="Proteomes" id="UP000249304"/>
    </source>
</evidence>
<comment type="caution">
    <text evidence="2">The sequence shown here is derived from an EMBL/GenBank/DDBJ whole genome shotgun (WGS) entry which is preliminary data.</text>
</comment>
<protein>
    <submittedName>
        <fullName evidence="2">Uncharacterized protein</fullName>
    </submittedName>
</protein>
<proteinExistence type="predicted"/>
<keyword evidence="1" id="KW-0472">Membrane</keyword>
<dbReference type="RefSeq" id="WP_111182691.1">
    <property type="nucleotide sequence ID" value="NZ_POUD01000177.1"/>
</dbReference>
<organism evidence="2 3">
    <name type="scientific">Nonomuraea aridisoli</name>
    <dbReference type="NCBI Taxonomy" id="2070368"/>
    <lineage>
        <taxon>Bacteria</taxon>
        <taxon>Bacillati</taxon>
        <taxon>Actinomycetota</taxon>
        <taxon>Actinomycetes</taxon>
        <taxon>Streptosporangiales</taxon>
        <taxon>Streptosporangiaceae</taxon>
        <taxon>Nonomuraea</taxon>
    </lineage>
</organism>
<keyword evidence="1" id="KW-1133">Transmembrane helix</keyword>